<organism evidence="3 4">
    <name type="scientific">Jeotgalibacillus proteolyticus</name>
    <dbReference type="NCBI Taxonomy" id="2082395"/>
    <lineage>
        <taxon>Bacteria</taxon>
        <taxon>Bacillati</taxon>
        <taxon>Bacillota</taxon>
        <taxon>Bacilli</taxon>
        <taxon>Bacillales</taxon>
        <taxon>Caryophanaceae</taxon>
        <taxon>Jeotgalibacillus</taxon>
    </lineage>
</organism>
<feature type="transmembrane region" description="Helical" evidence="2">
    <location>
        <begin position="6"/>
        <end position="24"/>
    </location>
</feature>
<evidence type="ECO:0000256" key="1">
    <source>
        <dbReference type="SAM" id="MobiDB-lite"/>
    </source>
</evidence>
<keyword evidence="2" id="KW-0472">Membrane</keyword>
<feature type="region of interest" description="Disordered" evidence="1">
    <location>
        <begin position="33"/>
        <end position="56"/>
    </location>
</feature>
<accession>A0A2S5GFM6</accession>
<dbReference type="EMBL" id="PREZ01000002">
    <property type="protein sequence ID" value="PPA71748.1"/>
    <property type="molecule type" value="Genomic_DNA"/>
</dbReference>
<dbReference type="RefSeq" id="WP_104057236.1">
    <property type="nucleotide sequence ID" value="NZ_PREZ01000002.1"/>
</dbReference>
<keyword evidence="2" id="KW-0812">Transmembrane</keyword>
<proteinExistence type="predicted"/>
<gene>
    <name evidence="3" type="primary">ytzI</name>
    <name evidence="3" type="ORF">C4B60_06785</name>
</gene>
<protein>
    <submittedName>
        <fullName evidence="3">YtzI protein</fullName>
    </submittedName>
</protein>
<evidence type="ECO:0000313" key="4">
    <source>
        <dbReference type="Proteomes" id="UP000239047"/>
    </source>
</evidence>
<dbReference type="Proteomes" id="UP000239047">
    <property type="component" value="Unassembled WGS sequence"/>
</dbReference>
<dbReference type="NCBIfam" id="NF033232">
    <property type="entry name" value="small_YtzI"/>
    <property type="match status" value="1"/>
</dbReference>
<reference evidence="3 4" key="1">
    <citation type="submission" date="2018-02" db="EMBL/GenBank/DDBJ databases">
        <title>Jeotgalibacillus proteolyticum sp. nov. a protease producing bacterium isolated from ocean sediments of Laizhou Bay.</title>
        <authorList>
            <person name="Li Y."/>
        </authorList>
    </citation>
    <scope>NUCLEOTIDE SEQUENCE [LARGE SCALE GENOMIC DNA]</scope>
    <source>
        <strain evidence="3 4">22-7</strain>
    </source>
</reference>
<feature type="compositionally biased region" description="Basic and acidic residues" evidence="1">
    <location>
        <begin position="44"/>
        <end position="56"/>
    </location>
</feature>
<dbReference type="AlphaFoldDB" id="A0A2S5GFM6"/>
<dbReference type="InterPro" id="IPR047753">
    <property type="entry name" value="YtzI-like"/>
</dbReference>
<evidence type="ECO:0000313" key="3">
    <source>
        <dbReference type="EMBL" id="PPA71748.1"/>
    </source>
</evidence>
<evidence type="ECO:0000256" key="2">
    <source>
        <dbReference type="SAM" id="Phobius"/>
    </source>
</evidence>
<name>A0A2S5GFM6_9BACL</name>
<keyword evidence="4" id="KW-1185">Reference proteome</keyword>
<sequence>MSLTGLMILSIVVIILITLLFIIATNRGYKFQHKVDPLPSNNKMSKDQPSKDDSLN</sequence>
<comment type="caution">
    <text evidence="3">The sequence shown here is derived from an EMBL/GenBank/DDBJ whole genome shotgun (WGS) entry which is preliminary data.</text>
</comment>
<keyword evidence="2" id="KW-1133">Transmembrane helix</keyword>